<organism evidence="1 2">
    <name type="scientific">Brenthis ino</name>
    <name type="common">lesser marbled fritillary</name>
    <dbReference type="NCBI Taxonomy" id="405034"/>
    <lineage>
        <taxon>Eukaryota</taxon>
        <taxon>Metazoa</taxon>
        <taxon>Ecdysozoa</taxon>
        <taxon>Arthropoda</taxon>
        <taxon>Hexapoda</taxon>
        <taxon>Insecta</taxon>
        <taxon>Pterygota</taxon>
        <taxon>Neoptera</taxon>
        <taxon>Endopterygota</taxon>
        <taxon>Lepidoptera</taxon>
        <taxon>Glossata</taxon>
        <taxon>Ditrysia</taxon>
        <taxon>Papilionoidea</taxon>
        <taxon>Nymphalidae</taxon>
        <taxon>Heliconiinae</taxon>
        <taxon>Argynnini</taxon>
        <taxon>Brenthis</taxon>
    </lineage>
</organism>
<name>A0A8J9VSP0_9NEOP</name>
<dbReference type="AlphaFoldDB" id="A0A8J9VSP0"/>
<proteinExistence type="predicted"/>
<protein>
    <submittedName>
        <fullName evidence="1">Uncharacterized protein</fullName>
    </submittedName>
</protein>
<keyword evidence="2" id="KW-1185">Reference proteome</keyword>
<gene>
    <name evidence="1" type="ORF">BINO364_LOCUS14691</name>
</gene>
<sequence length="87" mass="10376">MKPRKNLEDLQAIQYLEKTSVLKSGRWHVGLPWKDNNCKLPNSYPNAALRLKGVQKRLKTDKAYARRYTERINHLLENDYDVFNIWC</sequence>
<reference evidence="1" key="1">
    <citation type="submission" date="2021-12" db="EMBL/GenBank/DDBJ databases">
        <authorList>
            <person name="Martin H S."/>
        </authorList>
    </citation>
    <scope>NUCLEOTIDE SEQUENCE</scope>
</reference>
<dbReference type="OrthoDB" id="10055784at2759"/>
<feature type="non-terminal residue" evidence="1">
    <location>
        <position position="87"/>
    </location>
</feature>
<dbReference type="Proteomes" id="UP000838878">
    <property type="component" value="Chromosome 8"/>
</dbReference>
<evidence type="ECO:0000313" key="1">
    <source>
        <dbReference type="EMBL" id="CAH0729628.1"/>
    </source>
</evidence>
<accession>A0A8J9VSP0</accession>
<evidence type="ECO:0000313" key="2">
    <source>
        <dbReference type="Proteomes" id="UP000838878"/>
    </source>
</evidence>
<dbReference type="EMBL" id="OV170228">
    <property type="protein sequence ID" value="CAH0729628.1"/>
    <property type="molecule type" value="Genomic_DNA"/>
</dbReference>